<dbReference type="Pfam" id="PF01370">
    <property type="entry name" value="Epimerase"/>
    <property type="match status" value="1"/>
</dbReference>
<dbReference type="PANTHER" id="PTHR48079:SF6">
    <property type="entry name" value="NAD(P)-BINDING DOMAIN-CONTAINING PROTEIN-RELATED"/>
    <property type="match status" value="1"/>
</dbReference>
<dbReference type="AlphaFoldDB" id="A0A8J3NDI5"/>
<keyword evidence="3" id="KW-1185">Reference proteome</keyword>
<reference evidence="2" key="1">
    <citation type="submission" date="2021-01" db="EMBL/GenBank/DDBJ databases">
        <title>Whole genome shotgun sequence of Actinocatenispora rupis NBRC 107355.</title>
        <authorList>
            <person name="Komaki H."/>
            <person name="Tamura T."/>
        </authorList>
    </citation>
    <scope>NUCLEOTIDE SEQUENCE</scope>
    <source>
        <strain evidence="2">NBRC 107355</strain>
    </source>
</reference>
<sequence>MQTILGANGQIGVELARELRRAHTDDLRLASRTPRKGHDADELMPADLLDAKQTTEAVAGSEIVYFTAGLPANTQLWEAQFPTMLRNALDAARAARARFAYFDNTYMYPQDDRVQTEDTPFDPVGRKGRVRADMAATVLAEMARGDIPVLIARAPEFYGPGRTQSFTNALVIDRLKAGKKPLVPVRDDRRRTLIWTPDASRALAALGNASDAYGQTWHLPVDDARPTYRQFVAMAAESFDANEKYTVIPKWVLSAAGIVSAQAREIRELLPRYAQDSIFDASKFTKRFPEFAVTTFSEGLGAIRARTSAGRASPTA</sequence>
<dbReference type="InterPro" id="IPR051783">
    <property type="entry name" value="NAD(P)-dependent_oxidoreduct"/>
</dbReference>
<evidence type="ECO:0000259" key="1">
    <source>
        <dbReference type="Pfam" id="PF01370"/>
    </source>
</evidence>
<dbReference type="Gene3D" id="3.40.50.720">
    <property type="entry name" value="NAD(P)-binding Rossmann-like Domain"/>
    <property type="match status" value="1"/>
</dbReference>
<dbReference type="EMBL" id="BOMB01000041">
    <property type="protein sequence ID" value="GID15364.1"/>
    <property type="molecule type" value="Genomic_DNA"/>
</dbReference>
<gene>
    <name evidence="2" type="ORF">Aru02nite_62530</name>
</gene>
<organism evidence="2 3">
    <name type="scientific">Actinocatenispora rupis</name>
    <dbReference type="NCBI Taxonomy" id="519421"/>
    <lineage>
        <taxon>Bacteria</taxon>
        <taxon>Bacillati</taxon>
        <taxon>Actinomycetota</taxon>
        <taxon>Actinomycetes</taxon>
        <taxon>Micromonosporales</taxon>
        <taxon>Micromonosporaceae</taxon>
        <taxon>Actinocatenispora</taxon>
    </lineage>
</organism>
<evidence type="ECO:0000313" key="3">
    <source>
        <dbReference type="Proteomes" id="UP000612808"/>
    </source>
</evidence>
<dbReference type="InterPro" id="IPR036291">
    <property type="entry name" value="NAD(P)-bd_dom_sf"/>
</dbReference>
<name>A0A8J3NDI5_9ACTN</name>
<dbReference type="PANTHER" id="PTHR48079">
    <property type="entry name" value="PROTEIN YEEZ"/>
    <property type="match status" value="1"/>
</dbReference>
<dbReference type="RefSeq" id="WP_203663632.1">
    <property type="nucleotide sequence ID" value="NZ_BAAAZM010000021.1"/>
</dbReference>
<feature type="domain" description="NAD-dependent epimerase/dehydratase" evidence="1">
    <location>
        <begin position="4"/>
        <end position="210"/>
    </location>
</feature>
<accession>A0A8J3NDI5</accession>
<comment type="caution">
    <text evidence="2">The sequence shown here is derived from an EMBL/GenBank/DDBJ whole genome shotgun (WGS) entry which is preliminary data.</text>
</comment>
<dbReference type="SUPFAM" id="SSF51735">
    <property type="entry name" value="NAD(P)-binding Rossmann-fold domains"/>
    <property type="match status" value="1"/>
</dbReference>
<protein>
    <submittedName>
        <fullName evidence="2">NAD-dependent dehydratase</fullName>
    </submittedName>
</protein>
<proteinExistence type="predicted"/>
<dbReference type="Proteomes" id="UP000612808">
    <property type="component" value="Unassembled WGS sequence"/>
</dbReference>
<dbReference type="GO" id="GO:0004029">
    <property type="term" value="F:aldehyde dehydrogenase (NAD+) activity"/>
    <property type="evidence" value="ECO:0007669"/>
    <property type="project" value="TreeGrafter"/>
</dbReference>
<evidence type="ECO:0000313" key="2">
    <source>
        <dbReference type="EMBL" id="GID15364.1"/>
    </source>
</evidence>
<dbReference type="InterPro" id="IPR001509">
    <property type="entry name" value="Epimerase_deHydtase"/>
</dbReference>
<dbReference type="GO" id="GO:0005737">
    <property type="term" value="C:cytoplasm"/>
    <property type="evidence" value="ECO:0007669"/>
    <property type="project" value="TreeGrafter"/>
</dbReference>